<feature type="domain" description="N-acetyltransferase" evidence="1">
    <location>
        <begin position="5"/>
        <end position="204"/>
    </location>
</feature>
<evidence type="ECO:0000259" key="1">
    <source>
        <dbReference type="PROSITE" id="PS51186"/>
    </source>
</evidence>
<dbReference type="Pfam" id="PF00583">
    <property type="entry name" value="Acetyltransf_1"/>
    <property type="match status" value="1"/>
</dbReference>
<dbReference type="KEGG" id="arf:AR1Y2_2009"/>
<dbReference type="Proteomes" id="UP000298653">
    <property type="component" value="Chromosome"/>
</dbReference>
<evidence type="ECO:0000313" key="2">
    <source>
        <dbReference type="EMBL" id="QCP35463.1"/>
    </source>
</evidence>
<proteinExistence type="predicted"/>
<sequence length="207" mass="24521">MKEQVILREFQEMDRKPLEDVIRKTWKYDELTGPKTAKKLAEVYLNSCLANQTYVQVAVLDGVPVGVIMGKNIKTYRCPLRYRIRQLLSVLSLYLTKEGRRISNIFGRINGIDQKLLKNSAKKYEGEIAFFAVDPRFRGSGIGKMLFQKMRAYMEREKIRSFFLFTDTSCSYEFYEHQGMKRRQQHMDSFEIRNQTVEMKFFLYEGQ</sequence>
<dbReference type="EMBL" id="CP040058">
    <property type="protein sequence ID" value="QCP35463.1"/>
    <property type="molecule type" value="Genomic_DNA"/>
</dbReference>
<protein>
    <submittedName>
        <fullName evidence="2">Histone acetyltransferase HPA2 and related acetyltransferase</fullName>
    </submittedName>
</protein>
<organism evidence="2 3">
    <name type="scientific">Anaerostipes rhamnosivorans</name>
    <dbReference type="NCBI Taxonomy" id="1229621"/>
    <lineage>
        <taxon>Bacteria</taxon>
        <taxon>Bacillati</taxon>
        <taxon>Bacillota</taxon>
        <taxon>Clostridia</taxon>
        <taxon>Lachnospirales</taxon>
        <taxon>Lachnospiraceae</taxon>
        <taxon>Anaerostipes</taxon>
    </lineage>
</organism>
<name>A0A4P8IHH9_9FIRM</name>
<dbReference type="InterPro" id="IPR000182">
    <property type="entry name" value="GNAT_dom"/>
</dbReference>
<keyword evidence="3" id="KW-1185">Reference proteome</keyword>
<dbReference type="AlphaFoldDB" id="A0A4P8IHH9"/>
<dbReference type="RefSeq" id="WP_137328843.1">
    <property type="nucleotide sequence ID" value="NZ_CP040058.1"/>
</dbReference>
<reference evidence="2 3" key="1">
    <citation type="submission" date="2019-05" db="EMBL/GenBank/DDBJ databases">
        <title>Complete genome sequencing of Anaerostipes rhamnosivorans.</title>
        <authorList>
            <person name="Bui T.P.N."/>
            <person name="de Vos W.M."/>
        </authorList>
    </citation>
    <scope>NUCLEOTIDE SEQUENCE [LARGE SCALE GENOMIC DNA]</scope>
    <source>
        <strain evidence="2 3">1y2</strain>
    </source>
</reference>
<evidence type="ECO:0000313" key="3">
    <source>
        <dbReference type="Proteomes" id="UP000298653"/>
    </source>
</evidence>
<dbReference type="CDD" id="cd04301">
    <property type="entry name" value="NAT_SF"/>
    <property type="match status" value="1"/>
</dbReference>
<dbReference type="SUPFAM" id="SSF55729">
    <property type="entry name" value="Acyl-CoA N-acyltransferases (Nat)"/>
    <property type="match status" value="1"/>
</dbReference>
<gene>
    <name evidence="2" type="ORF">AR1Y2_2009</name>
</gene>
<dbReference type="OrthoDB" id="2243440at2"/>
<dbReference type="Gene3D" id="3.40.630.30">
    <property type="match status" value="1"/>
</dbReference>
<dbReference type="GO" id="GO:0016747">
    <property type="term" value="F:acyltransferase activity, transferring groups other than amino-acyl groups"/>
    <property type="evidence" value="ECO:0007669"/>
    <property type="project" value="InterPro"/>
</dbReference>
<keyword evidence="2" id="KW-0808">Transferase</keyword>
<dbReference type="InterPro" id="IPR016181">
    <property type="entry name" value="Acyl_CoA_acyltransferase"/>
</dbReference>
<accession>A0A4P8IHH9</accession>
<dbReference type="PROSITE" id="PS51186">
    <property type="entry name" value="GNAT"/>
    <property type="match status" value="1"/>
</dbReference>